<dbReference type="Proteomes" id="UP000182412">
    <property type="component" value="Unassembled WGS sequence"/>
</dbReference>
<name>A0A1H0V5U9_SELRU</name>
<dbReference type="EMBL" id="FNJQ01000045">
    <property type="protein sequence ID" value="SDP73703.1"/>
    <property type="molecule type" value="Genomic_DNA"/>
</dbReference>
<evidence type="ECO:0000256" key="1">
    <source>
        <dbReference type="ARBA" id="ARBA00007689"/>
    </source>
</evidence>
<evidence type="ECO:0000259" key="2">
    <source>
        <dbReference type="Pfam" id="PF03795"/>
    </source>
</evidence>
<sequence length="100" mass="11149">MFIINQTLKAEKIPAGKGEELFKQHVAWFTKHFEAGNFILVGPYIDKEMAGIMISPAESKEAVEKILQEDVYYADGLADYEVRSFTAGKVAANFAEFAGR</sequence>
<dbReference type="OrthoDB" id="9814407at2"/>
<evidence type="ECO:0000313" key="3">
    <source>
        <dbReference type="EMBL" id="SDP73703.1"/>
    </source>
</evidence>
<dbReference type="SUPFAM" id="SSF54909">
    <property type="entry name" value="Dimeric alpha+beta barrel"/>
    <property type="match status" value="1"/>
</dbReference>
<dbReference type="RefSeq" id="WP_074573464.1">
    <property type="nucleotide sequence ID" value="NZ_FNJQ01000045.1"/>
</dbReference>
<dbReference type="AlphaFoldDB" id="A0A1H0V5U9"/>
<feature type="domain" description="YCII-related" evidence="2">
    <location>
        <begin position="16"/>
        <end position="85"/>
    </location>
</feature>
<protein>
    <submittedName>
        <fullName evidence="3">Uncharacterized conserved protein YciI, contains a putative active-site phosphohistidine</fullName>
    </submittedName>
</protein>
<evidence type="ECO:0000313" key="4">
    <source>
        <dbReference type="Proteomes" id="UP000182412"/>
    </source>
</evidence>
<comment type="similarity">
    <text evidence="1">Belongs to the YciI family.</text>
</comment>
<dbReference type="PANTHER" id="PTHR37828:SF1">
    <property type="entry name" value="YCII-RELATED DOMAIN-CONTAINING PROTEIN"/>
    <property type="match status" value="1"/>
</dbReference>
<dbReference type="InterPro" id="IPR005545">
    <property type="entry name" value="YCII"/>
</dbReference>
<dbReference type="InterPro" id="IPR011008">
    <property type="entry name" value="Dimeric_a/b-barrel"/>
</dbReference>
<dbReference type="PANTHER" id="PTHR37828">
    <property type="entry name" value="GSR2449 PROTEIN"/>
    <property type="match status" value="1"/>
</dbReference>
<proteinExistence type="inferred from homology"/>
<dbReference type="Pfam" id="PF03795">
    <property type="entry name" value="YCII"/>
    <property type="match status" value="1"/>
</dbReference>
<organism evidence="3 4">
    <name type="scientific">Selenomonas ruminantium</name>
    <dbReference type="NCBI Taxonomy" id="971"/>
    <lineage>
        <taxon>Bacteria</taxon>
        <taxon>Bacillati</taxon>
        <taxon>Bacillota</taxon>
        <taxon>Negativicutes</taxon>
        <taxon>Selenomonadales</taxon>
        <taxon>Selenomonadaceae</taxon>
        <taxon>Selenomonas</taxon>
    </lineage>
</organism>
<dbReference type="Gene3D" id="3.30.70.1060">
    <property type="entry name" value="Dimeric alpha+beta barrel"/>
    <property type="match status" value="1"/>
</dbReference>
<accession>A0A1H0V5U9</accession>
<reference evidence="3 4" key="1">
    <citation type="submission" date="2016-10" db="EMBL/GenBank/DDBJ databases">
        <authorList>
            <person name="de Groot N.N."/>
        </authorList>
    </citation>
    <scope>NUCLEOTIDE SEQUENCE [LARGE SCALE GENOMIC DNA]</scope>
    <source>
        <strain evidence="3 4">S137</strain>
    </source>
</reference>
<gene>
    <name evidence="3" type="ORF">SAMN05216366_14515</name>
</gene>